<accession>A0A2H9UJW6</accession>
<proteinExistence type="predicted"/>
<reference evidence="1 2" key="1">
    <citation type="submission" date="2017-11" db="EMBL/GenBank/DDBJ databases">
        <authorList>
            <person name="Han C.G."/>
        </authorList>
    </citation>
    <scope>NUCLEOTIDE SEQUENCE [LARGE SCALE GENOMIC DNA]</scope>
    <source>
        <strain evidence="1 2">ANC 5347</strain>
    </source>
</reference>
<comment type="caution">
    <text evidence="1">The sequence shown here is derived from an EMBL/GenBank/DDBJ whole genome shotgun (WGS) entry which is preliminary data.</text>
</comment>
<evidence type="ECO:0000313" key="2">
    <source>
        <dbReference type="Proteomes" id="UP000242351"/>
    </source>
</evidence>
<dbReference type="Proteomes" id="UP000242351">
    <property type="component" value="Unassembled WGS sequence"/>
</dbReference>
<dbReference type="RefSeq" id="WP_074382635.1">
    <property type="nucleotide sequence ID" value="NZ_JARXQN010000001.1"/>
</dbReference>
<gene>
    <name evidence="1" type="ORF">CU320_11645</name>
</gene>
<evidence type="ECO:0000313" key="1">
    <source>
        <dbReference type="EMBL" id="PJI31950.1"/>
    </source>
</evidence>
<name>A0A2H9UJW6_9GAMM</name>
<sequence length="75" mass="8357">MTVTINSHVRLHHCAHQHSAGEEKAIGRRKDNLSTKMRAHNDVLGNPIKFYLTVAGQVHDLNGADILLDLLFSQT</sequence>
<reference evidence="1 2" key="2">
    <citation type="submission" date="2017-12" db="EMBL/GenBank/DDBJ databases">
        <title>Revising the taxonomy of the Acinetobacter lwoffii group: the description of Acinetobacter pseudolwoffii sp. nov. and emended description of Acinetobacter lwoffii.</title>
        <authorList>
            <person name="Nemec A."/>
        </authorList>
    </citation>
    <scope>NUCLEOTIDE SEQUENCE [LARGE SCALE GENOMIC DNA]</scope>
    <source>
        <strain evidence="1 2">ANC 5347</strain>
    </source>
</reference>
<dbReference type="EMBL" id="PGOZ01000015">
    <property type="protein sequence ID" value="PJI31950.1"/>
    <property type="molecule type" value="Genomic_DNA"/>
</dbReference>
<organism evidence="1 2">
    <name type="scientific">Acinetobacter pseudolwoffii</name>
    <dbReference type="NCBI Taxonomy" id="2053287"/>
    <lineage>
        <taxon>Bacteria</taxon>
        <taxon>Pseudomonadati</taxon>
        <taxon>Pseudomonadota</taxon>
        <taxon>Gammaproteobacteria</taxon>
        <taxon>Moraxellales</taxon>
        <taxon>Moraxellaceae</taxon>
        <taxon>Acinetobacter</taxon>
    </lineage>
</organism>
<protein>
    <submittedName>
        <fullName evidence="1">Uncharacterized protein</fullName>
    </submittedName>
</protein>
<dbReference type="AlphaFoldDB" id="A0A2H9UJW6"/>